<name>A0ABV3R5I3_9HYPH</name>
<organism evidence="1 2">
    <name type="scientific">Mesorhizobium marinum</name>
    <dbReference type="NCBI Taxonomy" id="3228790"/>
    <lineage>
        <taxon>Bacteria</taxon>
        <taxon>Pseudomonadati</taxon>
        <taxon>Pseudomonadota</taxon>
        <taxon>Alphaproteobacteria</taxon>
        <taxon>Hyphomicrobiales</taxon>
        <taxon>Phyllobacteriaceae</taxon>
        <taxon>Mesorhizobium</taxon>
    </lineage>
</organism>
<dbReference type="InterPro" id="IPR021791">
    <property type="entry name" value="Phage_TAC_11"/>
</dbReference>
<dbReference type="Proteomes" id="UP001556196">
    <property type="component" value="Unassembled WGS sequence"/>
</dbReference>
<dbReference type="EMBL" id="JBFOCI010000009">
    <property type="protein sequence ID" value="MEW9808599.1"/>
    <property type="molecule type" value="Genomic_DNA"/>
</dbReference>
<gene>
    <name evidence="1" type="ORF">ABUE31_21625</name>
</gene>
<sequence>MANPHKGQVDLKAGDKTYTLSFSINAMCELEAHFDEPITKIAARLQEPDSVSMTNIRALLWAALIDGLPEIKSGPNGGLDFAGQLLSEAGVPEAMDALGRAFASAFPSEASAKGNPRKAARAS</sequence>
<reference evidence="1 2" key="1">
    <citation type="submission" date="2024-06" db="EMBL/GenBank/DDBJ databases">
        <authorList>
            <person name="Tuo L."/>
        </authorList>
    </citation>
    <scope>NUCLEOTIDE SEQUENCE [LARGE SCALE GENOMIC DNA]</scope>
    <source>
        <strain evidence="1 2">ZMM04-5</strain>
    </source>
</reference>
<dbReference type="Pfam" id="PF11836">
    <property type="entry name" value="Phage_TAC_11"/>
    <property type="match status" value="1"/>
</dbReference>
<keyword evidence="2" id="KW-1185">Reference proteome</keyword>
<comment type="caution">
    <text evidence="1">The sequence shown here is derived from an EMBL/GenBank/DDBJ whole genome shotgun (WGS) entry which is preliminary data.</text>
</comment>
<proteinExistence type="predicted"/>
<evidence type="ECO:0000313" key="1">
    <source>
        <dbReference type="EMBL" id="MEW9808599.1"/>
    </source>
</evidence>
<protein>
    <submittedName>
        <fullName evidence="1">GTA-gp10 family protein</fullName>
    </submittedName>
</protein>
<evidence type="ECO:0000313" key="2">
    <source>
        <dbReference type="Proteomes" id="UP001556196"/>
    </source>
</evidence>
<dbReference type="RefSeq" id="WP_367725831.1">
    <property type="nucleotide sequence ID" value="NZ_JBFOCH010000060.1"/>
</dbReference>
<accession>A0ABV3R5I3</accession>